<reference evidence="2 3" key="1">
    <citation type="submission" date="2020-08" db="EMBL/GenBank/DDBJ databases">
        <title>Genome public.</title>
        <authorList>
            <person name="Liu C."/>
            <person name="Sun Q."/>
        </authorList>
    </citation>
    <scope>NUCLEOTIDE SEQUENCE [LARGE SCALE GENOMIC DNA]</scope>
    <source>
        <strain evidence="2 3">M2</strain>
    </source>
</reference>
<keyword evidence="2" id="KW-0547">Nucleotide-binding</keyword>
<accession>A0ABR7GQ51</accession>
<gene>
    <name evidence="2" type="ORF">H8S02_10835</name>
</gene>
<protein>
    <submittedName>
        <fullName evidence="2">ATP-binding protein</fullName>
    </submittedName>
</protein>
<evidence type="ECO:0000313" key="3">
    <source>
        <dbReference type="Proteomes" id="UP000641741"/>
    </source>
</evidence>
<evidence type="ECO:0000313" key="2">
    <source>
        <dbReference type="EMBL" id="MBC5696434.1"/>
    </source>
</evidence>
<dbReference type="InterPro" id="IPR027417">
    <property type="entry name" value="P-loop_NTPase"/>
</dbReference>
<keyword evidence="3" id="KW-1185">Reference proteome</keyword>
<organism evidence="2 3">
    <name type="scientific">Agathobaculum hominis</name>
    <dbReference type="NCBI Taxonomy" id="2763014"/>
    <lineage>
        <taxon>Bacteria</taxon>
        <taxon>Bacillati</taxon>
        <taxon>Bacillota</taxon>
        <taxon>Clostridia</taxon>
        <taxon>Eubacteriales</taxon>
        <taxon>Butyricicoccaceae</taxon>
        <taxon>Agathobaculum</taxon>
    </lineage>
</organism>
<dbReference type="InterPro" id="IPR051396">
    <property type="entry name" value="Bact_Antivir_Def_Nuclease"/>
</dbReference>
<sequence length="657" mass="74130">MGPINDVSITFPFDESENPKPVIIVGENGTGKTTLLSNVVDSLYELAEKAFNDVTKSDGGSGHQYFKAISPSEIQIGKEYMCSIIEYTCPRNPTYSIGYVMKCGSVSADLIKSGNSFCANKKISWKDTEGYKKAFIEKSEAETIFGRSVFCYFGPDRYEKPAWMGKRYYQQDEDIHPSIRERWQGQLRKPITVHDVNEQTLQWLLDIIADSRCDIVQKGDQLLVEHIDMGSLLLQGTARRNVENIMTEILDKNVYFGLNYRNRGKSRFNICDTKNNSVLIPSLDSLSTGQSALFNIFATIVRYSEDNNINNSITLSQIEGVVIIDEVELHLHSNLQRNTLPKLMKLFPKVQFVITTHSPLFLLGLEEVYGANGFEIHEMPNGDCISAEAFSEFQKAYAFYSATKKHQAEIKDAINTHTAKPLVITEGATDWKHMKAAFSKLSQCPENVEAYRSLDFDFLEYEPEQSTKEGALKIQMSNTQLTSMCKHFASIPQPRKLIFIADADDTSTNKELGSESGFKVWGNNVYSFTIPVPAHRTDTPKICIEHYYSDNDIKTQVEINGVQRRIYMGNEFDSVGISVDGQLCCVDRNSCGPDKIRIIDGTSDKRVFCIQGDRKTNLALPKMEFADRVLGNSPEYSNIDFSSFSLIFDIINKICDQ</sequence>
<dbReference type="SUPFAM" id="SSF52540">
    <property type="entry name" value="P-loop containing nucleoside triphosphate hydrolases"/>
    <property type="match status" value="1"/>
</dbReference>
<dbReference type="SMART" id="SM00382">
    <property type="entry name" value="AAA"/>
    <property type="match status" value="1"/>
</dbReference>
<keyword evidence="2" id="KW-0067">ATP-binding</keyword>
<dbReference type="Proteomes" id="UP000641741">
    <property type="component" value="Unassembled WGS sequence"/>
</dbReference>
<dbReference type="PANTHER" id="PTHR43581">
    <property type="entry name" value="ATP/GTP PHOSPHATASE"/>
    <property type="match status" value="1"/>
</dbReference>
<dbReference type="GO" id="GO:0005524">
    <property type="term" value="F:ATP binding"/>
    <property type="evidence" value="ECO:0007669"/>
    <property type="project" value="UniProtKB-KW"/>
</dbReference>
<dbReference type="Gene3D" id="3.40.50.300">
    <property type="entry name" value="P-loop containing nucleotide triphosphate hydrolases"/>
    <property type="match status" value="1"/>
</dbReference>
<name>A0ABR7GQ51_9FIRM</name>
<proteinExistence type="predicted"/>
<dbReference type="InterPro" id="IPR003959">
    <property type="entry name" value="ATPase_AAA_core"/>
</dbReference>
<dbReference type="PANTHER" id="PTHR43581:SF4">
    <property type="entry name" value="ATP_GTP PHOSPHATASE"/>
    <property type="match status" value="1"/>
</dbReference>
<dbReference type="InterPro" id="IPR003593">
    <property type="entry name" value="AAA+_ATPase"/>
</dbReference>
<comment type="caution">
    <text evidence="2">The sequence shown here is derived from an EMBL/GenBank/DDBJ whole genome shotgun (WGS) entry which is preliminary data.</text>
</comment>
<dbReference type="Pfam" id="PF13304">
    <property type="entry name" value="AAA_21"/>
    <property type="match status" value="1"/>
</dbReference>
<evidence type="ECO:0000259" key="1">
    <source>
        <dbReference type="SMART" id="SM00382"/>
    </source>
</evidence>
<dbReference type="EMBL" id="JACOPK010000010">
    <property type="protein sequence ID" value="MBC5696434.1"/>
    <property type="molecule type" value="Genomic_DNA"/>
</dbReference>
<feature type="domain" description="AAA+ ATPase" evidence="1">
    <location>
        <begin position="18"/>
        <end position="383"/>
    </location>
</feature>